<dbReference type="Proteomes" id="UP000814140">
    <property type="component" value="Unassembled WGS sequence"/>
</dbReference>
<reference evidence="1" key="2">
    <citation type="journal article" date="2022" name="New Phytol.">
        <title>Evolutionary transition to the ectomycorrhizal habit in the genomes of a hyperdiverse lineage of mushroom-forming fungi.</title>
        <authorList>
            <person name="Looney B."/>
            <person name="Miyauchi S."/>
            <person name="Morin E."/>
            <person name="Drula E."/>
            <person name="Courty P.E."/>
            <person name="Kohler A."/>
            <person name="Kuo A."/>
            <person name="LaButti K."/>
            <person name="Pangilinan J."/>
            <person name="Lipzen A."/>
            <person name="Riley R."/>
            <person name="Andreopoulos W."/>
            <person name="He G."/>
            <person name="Johnson J."/>
            <person name="Nolan M."/>
            <person name="Tritt A."/>
            <person name="Barry K.W."/>
            <person name="Grigoriev I.V."/>
            <person name="Nagy L.G."/>
            <person name="Hibbett D."/>
            <person name="Henrissat B."/>
            <person name="Matheny P.B."/>
            <person name="Labbe J."/>
            <person name="Martin F.M."/>
        </authorList>
    </citation>
    <scope>NUCLEOTIDE SEQUENCE</scope>
    <source>
        <strain evidence="1">HHB10654</strain>
    </source>
</reference>
<sequence>MVLDLTTPPWAFFISILIRSLAFLPVCRAQQPVSPAVLPLAIRSPYLSSWNGLLLGPICLISAEHYFQPLGWNGLALVDGVPYIFLSDFRVPSLNTTSTLMSTVVTPTRTILTIQAGPMEFNVTFLSPIEPGNWIRQSVPFSYMYIDAQSLDRQNHSVQLYSSIGGDWASIEQYNNITWTTTSTESSFYHGVAMLHADPFTEAFNDSANWGTAYYATQSGPLVSYKTGDAPDTISQFSTQRHLDDLQDVRFREIRQSTQDSPAFAFAKDLGNISSAQQAVIWALGAIRDPTIQYNDLDGATHLYSSYFYSNPDLENAGDLVDSFLEDFPNAVARATALDNKIVNAASAVSPAYADLVSIAARQAYGATELAIAKGADGSWNKSDVMMFMKKLGTPNADTDMNRVNAVETLYAAFPVFMYIDASLGAPLLEPLFRFQTSIRYVNPYAARDVGSAYPIAAASTVPHQQGIEQTGNMLIMASAYVRASGDVSQVDRYYSLLRRWTDYLVNNTLFTENQLSADNDPTNNQTNLALKGIIAVKAMSQICTSLNQSADADYYSGQASGLYEQWASLALASSDKHILAMYGQESSWSLGYNLFADRWIGTNLVNSSVSDAHTQFLGNLIASSSNTTFGMPISSTNITIIASSWNLFMAAVASDLSVKNSIVSSIHNAASYSPDKSRLPFPVLYNSSDGSILSGSSRQVLCALDPAQGAVFAPLALT</sequence>
<reference evidence="1" key="1">
    <citation type="submission" date="2021-03" db="EMBL/GenBank/DDBJ databases">
        <authorList>
            <consortium name="DOE Joint Genome Institute"/>
            <person name="Ahrendt S."/>
            <person name="Looney B.P."/>
            <person name="Miyauchi S."/>
            <person name="Morin E."/>
            <person name="Drula E."/>
            <person name="Courty P.E."/>
            <person name="Chicoki N."/>
            <person name="Fauchery L."/>
            <person name="Kohler A."/>
            <person name="Kuo A."/>
            <person name="Labutti K."/>
            <person name="Pangilinan J."/>
            <person name="Lipzen A."/>
            <person name="Riley R."/>
            <person name="Andreopoulos W."/>
            <person name="He G."/>
            <person name="Johnson J."/>
            <person name="Barry K.W."/>
            <person name="Grigoriev I.V."/>
            <person name="Nagy L."/>
            <person name="Hibbett D."/>
            <person name="Henrissat B."/>
            <person name="Matheny P.B."/>
            <person name="Labbe J."/>
            <person name="Martin F."/>
        </authorList>
    </citation>
    <scope>NUCLEOTIDE SEQUENCE</scope>
    <source>
        <strain evidence="1">HHB10654</strain>
    </source>
</reference>
<accession>A0ACB8TCU9</accession>
<evidence type="ECO:0000313" key="1">
    <source>
        <dbReference type="EMBL" id="KAI0066101.1"/>
    </source>
</evidence>
<comment type="caution">
    <text evidence="1">The sequence shown here is derived from an EMBL/GenBank/DDBJ whole genome shotgun (WGS) entry which is preliminary data.</text>
</comment>
<proteinExistence type="predicted"/>
<gene>
    <name evidence="1" type="ORF">BV25DRAFT_1797287</name>
</gene>
<protein>
    <submittedName>
        <fullName evidence="1">Uncharacterized protein</fullName>
    </submittedName>
</protein>
<keyword evidence="2" id="KW-1185">Reference proteome</keyword>
<organism evidence="1 2">
    <name type="scientific">Artomyces pyxidatus</name>
    <dbReference type="NCBI Taxonomy" id="48021"/>
    <lineage>
        <taxon>Eukaryota</taxon>
        <taxon>Fungi</taxon>
        <taxon>Dikarya</taxon>
        <taxon>Basidiomycota</taxon>
        <taxon>Agaricomycotina</taxon>
        <taxon>Agaricomycetes</taxon>
        <taxon>Russulales</taxon>
        <taxon>Auriscalpiaceae</taxon>
        <taxon>Artomyces</taxon>
    </lineage>
</organism>
<evidence type="ECO:0000313" key="2">
    <source>
        <dbReference type="Proteomes" id="UP000814140"/>
    </source>
</evidence>
<dbReference type="EMBL" id="MU277193">
    <property type="protein sequence ID" value="KAI0066101.1"/>
    <property type="molecule type" value="Genomic_DNA"/>
</dbReference>
<name>A0ACB8TCU9_9AGAM</name>